<reference evidence="2 3" key="1">
    <citation type="submission" date="2015-06" db="EMBL/GenBank/DDBJ databases">
        <title>Expansion of signal transduction pathways in fungi by whole-genome duplication.</title>
        <authorList>
            <consortium name="DOE Joint Genome Institute"/>
            <person name="Corrochano L.M."/>
            <person name="Kuo A."/>
            <person name="Marcet-Houben M."/>
            <person name="Polaino S."/>
            <person name="Salamov A."/>
            <person name="Villalobos J.M."/>
            <person name="Alvarez M.I."/>
            <person name="Avalos J."/>
            <person name="Benito E.P."/>
            <person name="Benoit I."/>
            <person name="Burger G."/>
            <person name="Camino L.P."/>
            <person name="Canovas D."/>
            <person name="Cerda-Olmedo E."/>
            <person name="Cheng J.-F."/>
            <person name="Dominguez A."/>
            <person name="Elias M."/>
            <person name="Eslava A.P."/>
            <person name="Glaser F."/>
            <person name="Grimwood J."/>
            <person name="Gutierrez G."/>
            <person name="Heitman J."/>
            <person name="Henrissat B."/>
            <person name="Iturriaga E.A."/>
            <person name="Lang B.F."/>
            <person name="Lavin J.L."/>
            <person name="Lee S."/>
            <person name="Li W."/>
            <person name="Lindquist E."/>
            <person name="Lopez-Garcia S."/>
            <person name="Luque E.M."/>
            <person name="Marcos A.T."/>
            <person name="Martin J."/>
            <person name="Mccluskey K."/>
            <person name="Medina H.R."/>
            <person name="Miralles-Duran A."/>
            <person name="Miyazaki A."/>
            <person name="Munoz-Torres E."/>
            <person name="Oguiza J.A."/>
            <person name="Ohm R."/>
            <person name="Olmedo M."/>
            <person name="Orejas M."/>
            <person name="Ortiz-Castellanos L."/>
            <person name="Pisabarro A.G."/>
            <person name="Rodriguez-Romero J."/>
            <person name="Ruiz-Herrera J."/>
            <person name="Ruiz-Vazquez R."/>
            <person name="Sanz C."/>
            <person name="Schackwitz W."/>
            <person name="Schmutz J."/>
            <person name="Shahriari M."/>
            <person name="Shelest E."/>
            <person name="Silva-Franco F."/>
            <person name="Soanes D."/>
            <person name="Syed K."/>
            <person name="Tagua V.G."/>
            <person name="Talbot N.J."/>
            <person name="Thon M."/>
            <person name="De Vries R.P."/>
            <person name="Wiebenga A."/>
            <person name="Yadav J.S."/>
            <person name="Braun E.L."/>
            <person name="Baker S."/>
            <person name="Garre V."/>
            <person name="Horwitz B."/>
            <person name="Torres-Martinez S."/>
            <person name="Idnurm A."/>
            <person name="Herrera-Estrella A."/>
            <person name="Gabaldon T."/>
            <person name="Grigoriev I.V."/>
        </authorList>
    </citation>
    <scope>NUCLEOTIDE SEQUENCE [LARGE SCALE GENOMIC DNA]</scope>
    <source>
        <strain evidence="2 3">CBS 277.49</strain>
    </source>
</reference>
<dbReference type="SMART" id="SM00232">
    <property type="entry name" value="JAB_MPN"/>
    <property type="match status" value="1"/>
</dbReference>
<dbReference type="Proteomes" id="UP000077051">
    <property type="component" value="Unassembled WGS sequence"/>
</dbReference>
<dbReference type="InterPro" id="IPR037518">
    <property type="entry name" value="MPN"/>
</dbReference>
<dbReference type="Pfam" id="PF01398">
    <property type="entry name" value="JAB"/>
    <property type="match status" value="1"/>
</dbReference>
<dbReference type="AlphaFoldDB" id="A0A168PSU1"/>
<organism evidence="2 3">
    <name type="scientific">Mucor lusitanicus CBS 277.49</name>
    <dbReference type="NCBI Taxonomy" id="747725"/>
    <lineage>
        <taxon>Eukaryota</taxon>
        <taxon>Fungi</taxon>
        <taxon>Fungi incertae sedis</taxon>
        <taxon>Mucoromycota</taxon>
        <taxon>Mucoromycotina</taxon>
        <taxon>Mucoromycetes</taxon>
        <taxon>Mucorales</taxon>
        <taxon>Mucorineae</taxon>
        <taxon>Mucoraceae</taxon>
        <taxon>Mucor</taxon>
    </lineage>
</organism>
<name>A0A168PSU1_MUCCL</name>
<comment type="caution">
    <text evidence="2">The sequence shown here is derived from an EMBL/GenBank/DDBJ whole genome shotgun (WGS) entry which is preliminary data.</text>
</comment>
<dbReference type="GO" id="GO:0008237">
    <property type="term" value="F:metallopeptidase activity"/>
    <property type="evidence" value="ECO:0007669"/>
    <property type="project" value="InterPro"/>
</dbReference>
<dbReference type="InterPro" id="IPR000555">
    <property type="entry name" value="JAMM/MPN+_dom"/>
</dbReference>
<dbReference type="OrthoDB" id="446074at2759"/>
<evidence type="ECO:0000313" key="3">
    <source>
        <dbReference type="Proteomes" id="UP000077051"/>
    </source>
</evidence>
<evidence type="ECO:0000313" key="2">
    <source>
        <dbReference type="EMBL" id="OAD08171.1"/>
    </source>
</evidence>
<dbReference type="SUPFAM" id="SSF102712">
    <property type="entry name" value="JAB1/MPN domain"/>
    <property type="match status" value="1"/>
</dbReference>
<dbReference type="Gene3D" id="3.40.140.10">
    <property type="entry name" value="Cytidine Deaminase, domain 2"/>
    <property type="match status" value="1"/>
</dbReference>
<dbReference type="EMBL" id="AMYB01000001">
    <property type="protein sequence ID" value="OAD08171.1"/>
    <property type="molecule type" value="Genomic_DNA"/>
</dbReference>
<dbReference type="STRING" id="747725.A0A168PSU1"/>
<feature type="domain" description="MPN" evidence="1">
    <location>
        <begin position="5"/>
        <end position="152"/>
    </location>
</feature>
<accession>A0A168PSU1</accession>
<proteinExistence type="predicted"/>
<dbReference type="PANTHER" id="PTHR10410">
    <property type="entry name" value="EUKARYOTIC TRANSLATION INITIATION FACTOR 3 -RELATED"/>
    <property type="match status" value="1"/>
</dbReference>
<keyword evidence="3" id="KW-1185">Reference proteome</keyword>
<sequence length="300" mass="34429">MLNQVVLPAYIYHLILTHAYSTENEEIIGMLIGYWETLPSNNPYQKTKSIAHVKYISFLTRSDKRKDRVEIAPESLHLAALEAEEFGKKTGKPMMVIGWYHSHPHITVFPSHVDLRTQLSQQLMDDKFFGIIASCFDSHNDNTEKLQITCFQSAQDNQRLNIPLLIEPSLDMSSDIRELLLKLPEHMYEEYKKEFAASNECIKYDLRSIKNIDTSSLPNTMTQLYNAGVYGQLLTSLVDNMIVPTTHILDLRAMELTNEIEELKKFKQALSLSTSNVSSATPSPKPHRSHRIDDYLIELE</sequence>
<gene>
    <name evidence="2" type="ORF">MUCCIDRAFT_105122</name>
</gene>
<dbReference type="PROSITE" id="PS50249">
    <property type="entry name" value="MPN"/>
    <property type="match status" value="1"/>
</dbReference>
<dbReference type="VEuPathDB" id="FungiDB:MUCCIDRAFT_105122"/>
<evidence type="ECO:0000259" key="1">
    <source>
        <dbReference type="PROSITE" id="PS50249"/>
    </source>
</evidence>
<protein>
    <recommendedName>
        <fullName evidence="1">MPN domain-containing protein</fullName>
    </recommendedName>
</protein>
<dbReference type="InterPro" id="IPR050242">
    <property type="entry name" value="JAMM_MPN+_peptidase_M67A"/>
</dbReference>